<evidence type="ECO:0000313" key="3">
    <source>
        <dbReference type="EMBL" id="KAK1374986.1"/>
    </source>
</evidence>
<sequence length="232" mass="26884">MSSAFNHPKLRKVPYGQLTVKEKCDYRDQHISYQSETVASSTSDMRPYRLVVNKEWENIELGGDEWEGGGYSEAADKEQGRTKKFTARKRVKQILVDEESEEEYEGSEVGSEESEEEDSDFGDERREDCSDLELFEMRKVREEIRKENEALEQQQSQFIRDTLRQFGSKYNDYNSHSTGGSLDELYYEDSEDEDEEVAYAEPPAHSKKQRLGNGFGYTFISDQQNGLEKAVK</sequence>
<evidence type="ECO:0000256" key="2">
    <source>
        <dbReference type="SAM" id="MobiDB-lite"/>
    </source>
</evidence>
<reference evidence="3" key="2">
    <citation type="submission" date="2023-05" db="EMBL/GenBank/DDBJ databases">
        <authorList>
            <person name="Schelkunov M.I."/>
        </authorList>
    </citation>
    <scope>NUCLEOTIDE SEQUENCE</scope>
    <source>
        <strain evidence="3">Hsosn_3</strain>
        <tissue evidence="3">Leaf</tissue>
    </source>
</reference>
<reference evidence="3" key="1">
    <citation type="submission" date="2023-02" db="EMBL/GenBank/DDBJ databases">
        <title>Genome of toxic invasive species Heracleum sosnowskyi carries increased number of genes despite the absence of recent whole-genome duplications.</title>
        <authorList>
            <person name="Schelkunov M."/>
            <person name="Shtratnikova V."/>
            <person name="Makarenko M."/>
            <person name="Klepikova A."/>
            <person name="Omelchenko D."/>
            <person name="Novikova G."/>
            <person name="Obukhova E."/>
            <person name="Bogdanov V."/>
            <person name="Penin A."/>
            <person name="Logacheva M."/>
        </authorList>
    </citation>
    <scope>NUCLEOTIDE SEQUENCE</scope>
    <source>
        <strain evidence="3">Hsosn_3</strain>
        <tissue evidence="3">Leaf</tissue>
    </source>
</reference>
<evidence type="ECO:0000313" key="4">
    <source>
        <dbReference type="Proteomes" id="UP001237642"/>
    </source>
</evidence>
<comment type="caution">
    <text evidence="3">The sequence shown here is derived from an EMBL/GenBank/DDBJ whole genome shotgun (WGS) entry which is preliminary data.</text>
</comment>
<feature type="region of interest" description="Disordered" evidence="2">
    <location>
        <begin position="62"/>
        <end position="83"/>
    </location>
</feature>
<accession>A0AAD8MIW5</accession>
<feature type="compositionally biased region" description="Acidic residues" evidence="2">
    <location>
        <begin position="96"/>
        <end position="121"/>
    </location>
</feature>
<feature type="coiled-coil region" evidence="1">
    <location>
        <begin position="134"/>
        <end position="161"/>
    </location>
</feature>
<feature type="region of interest" description="Disordered" evidence="2">
    <location>
        <begin position="95"/>
        <end position="132"/>
    </location>
</feature>
<proteinExistence type="predicted"/>
<keyword evidence="4" id="KW-1185">Reference proteome</keyword>
<keyword evidence="1" id="KW-0175">Coiled coil</keyword>
<organism evidence="3 4">
    <name type="scientific">Heracleum sosnowskyi</name>
    <dbReference type="NCBI Taxonomy" id="360622"/>
    <lineage>
        <taxon>Eukaryota</taxon>
        <taxon>Viridiplantae</taxon>
        <taxon>Streptophyta</taxon>
        <taxon>Embryophyta</taxon>
        <taxon>Tracheophyta</taxon>
        <taxon>Spermatophyta</taxon>
        <taxon>Magnoliopsida</taxon>
        <taxon>eudicotyledons</taxon>
        <taxon>Gunneridae</taxon>
        <taxon>Pentapetalae</taxon>
        <taxon>asterids</taxon>
        <taxon>campanulids</taxon>
        <taxon>Apiales</taxon>
        <taxon>Apiaceae</taxon>
        <taxon>Apioideae</taxon>
        <taxon>apioid superclade</taxon>
        <taxon>Tordylieae</taxon>
        <taxon>Tordyliinae</taxon>
        <taxon>Heracleum</taxon>
    </lineage>
</organism>
<protein>
    <submittedName>
        <fullName evidence="3">Uncharacterized protein</fullName>
    </submittedName>
</protein>
<feature type="compositionally biased region" description="Basic and acidic residues" evidence="2">
    <location>
        <begin position="122"/>
        <end position="132"/>
    </location>
</feature>
<feature type="region of interest" description="Disordered" evidence="2">
    <location>
        <begin position="188"/>
        <end position="212"/>
    </location>
</feature>
<dbReference type="EMBL" id="JAUIZM010000007">
    <property type="protein sequence ID" value="KAK1374986.1"/>
    <property type="molecule type" value="Genomic_DNA"/>
</dbReference>
<dbReference type="Proteomes" id="UP001237642">
    <property type="component" value="Unassembled WGS sequence"/>
</dbReference>
<dbReference type="AlphaFoldDB" id="A0AAD8MIW5"/>
<name>A0AAD8MIW5_9APIA</name>
<feature type="compositionally biased region" description="Acidic residues" evidence="2">
    <location>
        <begin position="188"/>
        <end position="198"/>
    </location>
</feature>
<gene>
    <name evidence="3" type="ORF">POM88_031179</name>
</gene>
<evidence type="ECO:0000256" key="1">
    <source>
        <dbReference type="SAM" id="Coils"/>
    </source>
</evidence>